<dbReference type="AlphaFoldDB" id="A0AAD6IID0"/>
<feature type="region of interest" description="Disordered" evidence="1">
    <location>
        <begin position="1"/>
        <end position="22"/>
    </location>
</feature>
<sequence>MSVKRKLIVHKTGTSNEGQSYGHFRDPFTTLKPSISFDAQLCRATQAQFSNFLTSLRAINNPTRELIKRLDFALRSVNL</sequence>
<accession>A0AAD6IID0</accession>
<evidence type="ECO:0000313" key="3">
    <source>
        <dbReference type="Proteomes" id="UP001219568"/>
    </source>
</evidence>
<evidence type="ECO:0000313" key="2">
    <source>
        <dbReference type="EMBL" id="KAJ6051129.1"/>
    </source>
</evidence>
<dbReference type="EMBL" id="JAQJZL010000002">
    <property type="protein sequence ID" value="KAJ6051129.1"/>
    <property type="molecule type" value="Genomic_DNA"/>
</dbReference>
<keyword evidence="3" id="KW-1185">Reference proteome</keyword>
<proteinExistence type="predicted"/>
<comment type="caution">
    <text evidence="2">The sequence shown here is derived from an EMBL/GenBank/DDBJ whole genome shotgun (WGS) entry which is preliminary data.</text>
</comment>
<evidence type="ECO:0000256" key="1">
    <source>
        <dbReference type="SAM" id="MobiDB-lite"/>
    </source>
</evidence>
<dbReference type="Proteomes" id="UP001219568">
    <property type="component" value="Unassembled WGS sequence"/>
</dbReference>
<reference evidence="2" key="1">
    <citation type="journal article" date="2023" name="IMA Fungus">
        <title>Comparative genomic study of the Penicillium genus elucidates a diverse pangenome and 15 lateral gene transfer events.</title>
        <authorList>
            <person name="Petersen C."/>
            <person name="Sorensen T."/>
            <person name="Nielsen M.R."/>
            <person name="Sondergaard T.E."/>
            <person name="Sorensen J.L."/>
            <person name="Fitzpatrick D.A."/>
            <person name="Frisvad J.C."/>
            <person name="Nielsen K.L."/>
        </authorList>
    </citation>
    <scope>NUCLEOTIDE SEQUENCE</scope>
    <source>
        <strain evidence="2">IBT 15450</strain>
    </source>
</reference>
<reference evidence="2" key="2">
    <citation type="submission" date="2023-01" db="EMBL/GenBank/DDBJ databases">
        <authorList>
            <person name="Petersen C."/>
        </authorList>
    </citation>
    <scope>NUCLEOTIDE SEQUENCE</scope>
    <source>
        <strain evidence="2">IBT 15450</strain>
    </source>
</reference>
<organism evidence="2 3">
    <name type="scientific">Penicillium canescens</name>
    <dbReference type="NCBI Taxonomy" id="5083"/>
    <lineage>
        <taxon>Eukaryota</taxon>
        <taxon>Fungi</taxon>
        <taxon>Dikarya</taxon>
        <taxon>Ascomycota</taxon>
        <taxon>Pezizomycotina</taxon>
        <taxon>Eurotiomycetes</taxon>
        <taxon>Eurotiomycetidae</taxon>
        <taxon>Eurotiales</taxon>
        <taxon>Aspergillaceae</taxon>
        <taxon>Penicillium</taxon>
    </lineage>
</organism>
<gene>
    <name evidence="2" type="ORF">N7460_001663</name>
</gene>
<protein>
    <submittedName>
        <fullName evidence="2">Uncharacterized protein</fullName>
    </submittedName>
</protein>
<name>A0AAD6IID0_PENCN</name>